<proteinExistence type="predicted"/>
<organism evidence="2 3">
    <name type="scientific">Kroppenstedtia pulmonis</name>
    <dbReference type="NCBI Taxonomy" id="1380685"/>
    <lineage>
        <taxon>Bacteria</taxon>
        <taxon>Bacillati</taxon>
        <taxon>Bacillota</taxon>
        <taxon>Bacilli</taxon>
        <taxon>Bacillales</taxon>
        <taxon>Thermoactinomycetaceae</taxon>
        <taxon>Kroppenstedtia</taxon>
    </lineage>
</organism>
<dbReference type="RefSeq" id="WP_173222857.1">
    <property type="nucleotide sequence ID" value="NZ_CP048104.1"/>
</dbReference>
<dbReference type="Proteomes" id="UP000503088">
    <property type="component" value="Chromosome"/>
</dbReference>
<dbReference type="Pfam" id="PF14036">
    <property type="entry name" value="YlaH"/>
    <property type="match status" value="1"/>
</dbReference>
<accession>A0A7D3XQI5</accession>
<keyword evidence="1" id="KW-1133">Transmembrane helix</keyword>
<keyword evidence="1" id="KW-0472">Membrane</keyword>
<dbReference type="EMBL" id="CP048104">
    <property type="protein sequence ID" value="QKG84807.1"/>
    <property type="molecule type" value="Genomic_DNA"/>
</dbReference>
<dbReference type="AlphaFoldDB" id="A0A7D3XQI5"/>
<evidence type="ECO:0008006" key="4">
    <source>
        <dbReference type="Google" id="ProtNLM"/>
    </source>
</evidence>
<reference evidence="2 3" key="1">
    <citation type="submission" date="2020-01" db="EMBL/GenBank/DDBJ databases">
        <authorList>
            <person name="Gulvik C.A."/>
            <person name="Batra D.G."/>
        </authorList>
    </citation>
    <scope>NUCLEOTIDE SEQUENCE [LARGE SCALE GENOMIC DNA]</scope>
    <source>
        <strain evidence="2 3">W9323</strain>
    </source>
</reference>
<dbReference type="KEGG" id="kpul:GXN76_10180"/>
<dbReference type="InterPro" id="IPR025620">
    <property type="entry name" value="YlaH"/>
</dbReference>
<feature type="transmembrane region" description="Helical" evidence="1">
    <location>
        <begin position="62"/>
        <end position="80"/>
    </location>
</feature>
<sequence>MEALNEWLKETPLVAYFSILIMTGIVYKVAFARQLPILKSLVVYFTLAIGCALFWLMFMLGFPIMEILLVTLVIIVLARFRMGKGKKEEKTSP</sequence>
<keyword evidence="1" id="KW-0812">Transmembrane</keyword>
<evidence type="ECO:0000313" key="3">
    <source>
        <dbReference type="Proteomes" id="UP000503088"/>
    </source>
</evidence>
<protein>
    <recommendedName>
        <fullName evidence="4">YlaH-like family protein</fullName>
    </recommendedName>
</protein>
<keyword evidence="3" id="KW-1185">Reference proteome</keyword>
<gene>
    <name evidence="2" type="ORF">GXN76_10180</name>
</gene>
<name>A0A7D3XQI5_9BACL</name>
<feature type="transmembrane region" description="Helical" evidence="1">
    <location>
        <begin position="13"/>
        <end position="30"/>
    </location>
</feature>
<evidence type="ECO:0000256" key="1">
    <source>
        <dbReference type="SAM" id="Phobius"/>
    </source>
</evidence>
<evidence type="ECO:0000313" key="2">
    <source>
        <dbReference type="EMBL" id="QKG84807.1"/>
    </source>
</evidence>